<proteinExistence type="predicted"/>
<evidence type="ECO:0008006" key="4">
    <source>
        <dbReference type="Google" id="ProtNLM"/>
    </source>
</evidence>
<organism evidence="2 3">
    <name type="scientific">Streptomyces yunnanensis</name>
    <dbReference type="NCBI Taxonomy" id="156453"/>
    <lineage>
        <taxon>Bacteria</taxon>
        <taxon>Bacillati</taxon>
        <taxon>Actinomycetota</taxon>
        <taxon>Actinomycetes</taxon>
        <taxon>Kitasatosporales</taxon>
        <taxon>Streptomycetaceae</taxon>
        <taxon>Streptomyces</taxon>
    </lineage>
</organism>
<protein>
    <recommendedName>
        <fullName evidence="4">Collagen triple helix repeat-containing protein</fullName>
    </recommendedName>
</protein>
<dbReference type="EMBL" id="FRBK01000026">
    <property type="protein sequence ID" value="SHN24802.1"/>
    <property type="molecule type" value="Genomic_DNA"/>
</dbReference>
<feature type="compositionally biased region" description="Low complexity" evidence="1">
    <location>
        <begin position="271"/>
        <end position="283"/>
    </location>
</feature>
<accession>A0A9X8QZN0</accession>
<evidence type="ECO:0000256" key="1">
    <source>
        <dbReference type="SAM" id="MobiDB-lite"/>
    </source>
</evidence>
<evidence type="ECO:0000313" key="2">
    <source>
        <dbReference type="EMBL" id="SHN24802.1"/>
    </source>
</evidence>
<dbReference type="InterPro" id="IPR008983">
    <property type="entry name" value="Tumour_necrosis_fac-like_dom"/>
</dbReference>
<comment type="caution">
    <text evidence="2">The sequence shown here is derived from an EMBL/GenBank/DDBJ whole genome shotgun (WGS) entry which is preliminary data.</text>
</comment>
<sequence length="575" mass="62964">MADVTNVNFTNGAKYAAKDLRRMFGSMMDFTKGIETRESFYVDPNVDATNSVLISPGRAWVKDNNKDNRQGLIWIERTEPKQFTLNTSASSGYIVLQVQSPEFNGLGKPVDIIPRIVASIGDAKDGSLVLARFTKPTPSTWAIEDYRLKPETEQYMVTRTGPAREGLPPVAPTTDAAKRSFFRPGTQYMDLLTGSRWMLQGDFKWVRDGSSIHQGTETPPVDAYDGNFYIQRTHTPNPNTDNAFKYELFERVNGVWNSMGVLTGDKWYTNSSDPSDSEGSPGDMYLHTGTGSVWQKQFIKDESLPEDAEQVAAWVEVTGLMGPQGPQGDVGPIGPVGPQGLKGDQGEKGEKGDLTSLEGYTGNIRVQGEGRLFVGERDVINEVTAAADQGKQAIDKATEAATAADSLRKGQDALTGEVNRNKGEISKLSTRVGNVEKRTAFFSRGVFKRLTVGATWKVVPIKSKWYATEADFDHNSGVAKAKVSGTYQVICNVNALTKYKNRGTFFVEVKRKSDNHILGGQSFSTHETNIEWRVSCGGLIYLRAGDGVYAYARSVGGDATITDAYDSGISLIQVL</sequence>
<feature type="compositionally biased region" description="Basic and acidic residues" evidence="1">
    <location>
        <begin position="344"/>
        <end position="353"/>
    </location>
</feature>
<dbReference type="Proteomes" id="UP000184388">
    <property type="component" value="Unassembled WGS sequence"/>
</dbReference>
<dbReference type="RefSeq" id="WP_073449072.1">
    <property type="nucleotide sequence ID" value="NZ_FRBK01000026.1"/>
</dbReference>
<reference evidence="3" key="1">
    <citation type="submission" date="2016-11" db="EMBL/GenBank/DDBJ databases">
        <authorList>
            <person name="Jaros S."/>
            <person name="Januszkiewicz K."/>
            <person name="Wedrychowicz H."/>
        </authorList>
    </citation>
    <scope>NUCLEOTIDE SEQUENCE [LARGE SCALE GENOMIC DNA]</scope>
    <source>
        <strain evidence="3">CGMCC 4.3555</strain>
    </source>
</reference>
<name>A0A9X8QZN0_9ACTN</name>
<dbReference type="Gene3D" id="2.60.120.40">
    <property type="match status" value="1"/>
</dbReference>
<feature type="region of interest" description="Disordered" evidence="1">
    <location>
        <begin position="266"/>
        <end position="287"/>
    </location>
</feature>
<evidence type="ECO:0000313" key="3">
    <source>
        <dbReference type="Proteomes" id="UP000184388"/>
    </source>
</evidence>
<dbReference type="AlphaFoldDB" id="A0A9X8QZN0"/>
<gene>
    <name evidence="2" type="ORF">SAMN05216268_126139</name>
</gene>
<feature type="region of interest" description="Disordered" evidence="1">
    <location>
        <begin position="320"/>
        <end position="356"/>
    </location>
</feature>